<proteinExistence type="predicted"/>
<evidence type="ECO:0000313" key="1">
    <source>
        <dbReference type="EMBL" id="MEJ2888890.1"/>
    </source>
</evidence>
<reference evidence="1 2" key="1">
    <citation type="submission" date="2024-03" db="EMBL/GenBank/DDBJ databases">
        <title>Actinomycetospora sp. OC33-EN06, a novel actinomycete isolated from wild orchid (Aerides multiflora).</title>
        <authorList>
            <person name="Suriyachadkun C."/>
        </authorList>
    </citation>
    <scope>NUCLEOTIDE SEQUENCE [LARGE SCALE GENOMIC DNA]</scope>
    <source>
        <strain evidence="1 2">OC33-EN06</strain>
    </source>
</reference>
<evidence type="ECO:0000313" key="2">
    <source>
        <dbReference type="Proteomes" id="UP001370100"/>
    </source>
</evidence>
<gene>
    <name evidence="1" type="ORF">WCD41_20695</name>
</gene>
<dbReference type="InterPro" id="IPR021710">
    <property type="entry name" value="DUF3293"/>
</dbReference>
<comment type="caution">
    <text evidence="1">The sequence shown here is derived from an EMBL/GenBank/DDBJ whole genome shotgun (WGS) entry which is preliminary data.</text>
</comment>
<sequence length="149" mass="15950">MTRDARTDDYTRAVLRVPDLGDRGLVLRPRTDGNVLGTFPFAAPVHVVTAHNPGLERLSAAENAARQTALEAELDERGLRHWRSVAGAEDGSHAEEGALVVGLDDEDACALGAAWGQDAVFRWSPTAWTVLACDDTPSVALGWEITSST</sequence>
<dbReference type="Pfam" id="PF11697">
    <property type="entry name" value="DUF3293"/>
    <property type="match status" value="1"/>
</dbReference>
<dbReference type="RefSeq" id="WP_337715868.1">
    <property type="nucleotide sequence ID" value="NZ_JBBEGL010000005.1"/>
</dbReference>
<keyword evidence="2" id="KW-1185">Reference proteome</keyword>
<dbReference type="EMBL" id="JBBEGL010000005">
    <property type="protein sequence ID" value="MEJ2888890.1"/>
    <property type="molecule type" value="Genomic_DNA"/>
</dbReference>
<accession>A0ABU8N905</accession>
<organism evidence="1 2">
    <name type="scientific">Actinomycetospora aeridis</name>
    <dbReference type="NCBI Taxonomy" id="3129231"/>
    <lineage>
        <taxon>Bacteria</taxon>
        <taxon>Bacillati</taxon>
        <taxon>Actinomycetota</taxon>
        <taxon>Actinomycetes</taxon>
        <taxon>Pseudonocardiales</taxon>
        <taxon>Pseudonocardiaceae</taxon>
        <taxon>Actinomycetospora</taxon>
    </lineage>
</organism>
<name>A0ABU8N905_9PSEU</name>
<dbReference type="Proteomes" id="UP001370100">
    <property type="component" value="Unassembled WGS sequence"/>
</dbReference>
<protein>
    <submittedName>
        <fullName evidence="1">DUF3293 domain-containing protein</fullName>
    </submittedName>
</protein>